<dbReference type="Gramene" id="rna-AYBTSS11_LOCUS20622">
    <property type="protein sequence ID" value="CAJ1965020.1"/>
    <property type="gene ID" value="gene-AYBTSS11_LOCUS20622"/>
</dbReference>
<evidence type="ECO:0000313" key="3">
    <source>
        <dbReference type="Proteomes" id="UP001189624"/>
    </source>
</evidence>
<dbReference type="AlphaFoldDB" id="A0AA86T3B7"/>
<gene>
    <name evidence="2" type="ORF">AYBTSS11_LOCUS20622</name>
</gene>
<keyword evidence="3" id="KW-1185">Reference proteome</keyword>
<feature type="region of interest" description="Disordered" evidence="1">
    <location>
        <begin position="90"/>
        <end position="134"/>
    </location>
</feature>
<evidence type="ECO:0000256" key="1">
    <source>
        <dbReference type="SAM" id="MobiDB-lite"/>
    </source>
</evidence>
<feature type="non-terminal residue" evidence="2">
    <location>
        <position position="1"/>
    </location>
</feature>
<protein>
    <submittedName>
        <fullName evidence="2">Uncharacterized protein</fullName>
    </submittedName>
</protein>
<accession>A0AA86T3B7</accession>
<organism evidence="2 3">
    <name type="scientific">Sphenostylis stenocarpa</name>
    <dbReference type="NCBI Taxonomy" id="92480"/>
    <lineage>
        <taxon>Eukaryota</taxon>
        <taxon>Viridiplantae</taxon>
        <taxon>Streptophyta</taxon>
        <taxon>Embryophyta</taxon>
        <taxon>Tracheophyta</taxon>
        <taxon>Spermatophyta</taxon>
        <taxon>Magnoliopsida</taxon>
        <taxon>eudicotyledons</taxon>
        <taxon>Gunneridae</taxon>
        <taxon>Pentapetalae</taxon>
        <taxon>rosids</taxon>
        <taxon>fabids</taxon>
        <taxon>Fabales</taxon>
        <taxon>Fabaceae</taxon>
        <taxon>Papilionoideae</taxon>
        <taxon>50 kb inversion clade</taxon>
        <taxon>NPAAA clade</taxon>
        <taxon>indigoferoid/millettioid clade</taxon>
        <taxon>Phaseoleae</taxon>
        <taxon>Sphenostylis</taxon>
    </lineage>
</organism>
<evidence type="ECO:0000313" key="2">
    <source>
        <dbReference type="EMBL" id="CAJ1965020.1"/>
    </source>
</evidence>
<sequence>STIEPSRLPHSLSSFLTHQTPSLTVFAAFIVDPHSYAMLCHHRSPDACRLDPPTPVTGTVSLVSIMVIPKPQSNPTFNHYSRPSLATAISTASPSPSIVPPRTIPQQPHRATPRRVTSTESHTTATTADQSCRREPPISDFILTTCVANRKLHGQPRATTSERQQILTMPSQLLRALLLDYRIEPLPSSGHTYLTRGLLHRQLLHHREHSCPPCYRSADHASS</sequence>
<dbReference type="Proteomes" id="UP001189624">
    <property type="component" value="Chromosome 6"/>
</dbReference>
<proteinExistence type="predicted"/>
<name>A0AA86T3B7_9FABA</name>
<dbReference type="EMBL" id="OY731403">
    <property type="protein sequence ID" value="CAJ1965020.1"/>
    <property type="molecule type" value="Genomic_DNA"/>
</dbReference>
<reference evidence="2" key="1">
    <citation type="submission" date="2023-10" db="EMBL/GenBank/DDBJ databases">
        <authorList>
            <person name="Domelevo Entfellner J.-B."/>
        </authorList>
    </citation>
    <scope>NUCLEOTIDE SEQUENCE</scope>
</reference>
<feature type="compositionally biased region" description="Low complexity" evidence="1">
    <location>
        <begin position="118"/>
        <end position="128"/>
    </location>
</feature>